<dbReference type="InterPro" id="IPR029044">
    <property type="entry name" value="Nucleotide-diphossugar_trans"/>
</dbReference>
<gene>
    <name evidence="2" type="ORF">FHOMOCKG_00054</name>
</gene>
<feature type="transmembrane region" description="Helical" evidence="1">
    <location>
        <begin position="6"/>
        <end position="24"/>
    </location>
</feature>
<reference evidence="2 3" key="1">
    <citation type="submission" date="2022-10" db="EMBL/GenBank/DDBJ databases">
        <title>Evolutionary Diversification of Methanotrophic Ca. Methanophagales (ANME-1) and Their Expansive Virome.</title>
        <authorList>
            <person name="Laso-Perez R."/>
            <person name="Wu F."/>
            <person name="Cremiere A."/>
            <person name="Speth D.R."/>
            <person name="Magyar J.S."/>
            <person name="Krupovic M."/>
            <person name="Orphan V.J."/>
        </authorList>
    </citation>
    <scope>NUCLEOTIDE SEQUENCE [LARGE SCALE GENOMIC DNA]</scope>
</reference>
<keyword evidence="1" id="KW-0812">Transmembrane</keyword>
<evidence type="ECO:0000256" key="1">
    <source>
        <dbReference type="SAM" id="Phobius"/>
    </source>
</evidence>
<evidence type="ECO:0000313" key="3">
    <source>
        <dbReference type="Proteomes" id="UP001156237"/>
    </source>
</evidence>
<proteinExistence type="predicted"/>
<evidence type="ECO:0000313" key="2">
    <source>
        <dbReference type="EMBL" id="WAE39582.1"/>
    </source>
</evidence>
<keyword evidence="1" id="KW-1133">Transmembrane helix</keyword>
<dbReference type="Gene3D" id="3.90.550.40">
    <property type="match status" value="1"/>
</dbReference>
<evidence type="ECO:0008006" key="4">
    <source>
        <dbReference type="Google" id="ProtNLM"/>
    </source>
</evidence>
<protein>
    <recommendedName>
        <fullName evidence="4">Glycosyltransferase</fullName>
    </recommendedName>
</protein>
<dbReference type="SUPFAM" id="SSF53448">
    <property type="entry name" value="Nucleotide-diphospho-sugar transferases"/>
    <property type="match status" value="1"/>
</dbReference>
<organism evidence="2 3">
    <name type="scientific">Methanophagales virus GBV302</name>
    <dbReference type="NCBI Taxonomy" id="2999281"/>
    <lineage>
        <taxon>Viruses</taxon>
        <taxon>Duplodnaviria</taxon>
        <taxon>Heunggongvirae</taxon>
        <taxon>Uroviricota</taxon>
        <taxon>Caudoviricetes</taxon>
        <taxon>Nakonvirales</taxon>
        <taxon>Ekchuahviridae</taxon>
        <taxon>Kukulkanvirus</taxon>
        <taxon>Kukulkanvirus mexicoense</taxon>
    </lineage>
</organism>
<name>A0A9E9AA70_9CAUD</name>
<keyword evidence="1" id="KW-0472">Membrane</keyword>
<keyword evidence="3" id="KW-1185">Reference proteome</keyword>
<sequence>MKVVKIILLLLIFILLYLFLFYYWGTKIRMQAIEYEMRKNTSLFVGVIFSPSFPYWHIEALQAFLNTKKPLRWMLDIERNHGIAAARNKIVQSFLNTTYTHLMLLDSDVILYEDTVTRMLEIDEDVVVANVPQKPDGGVPCVEHSELPYKRGKQISVNGAQPVKKFMLCGLGCILVKREVFEQMDFPYFRYASQEFDTLPDWYRVSEDYFFFVRLEELGIKPVYLPKAKTKHITSAALECGKGLVLV</sequence>
<dbReference type="Proteomes" id="UP001156237">
    <property type="component" value="Segment"/>
</dbReference>
<dbReference type="EMBL" id="OP880253">
    <property type="protein sequence ID" value="WAE39582.1"/>
    <property type="molecule type" value="Genomic_DNA"/>
</dbReference>
<accession>A0A9E9AA70</accession>